<evidence type="ECO:0000313" key="3">
    <source>
        <dbReference type="Proteomes" id="UP000326912"/>
    </source>
</evidence>
<dbReference type="RefSeq" id="WP_151756742.1">
    <property type="nucleotide sequence ID" value="NZ_BKZW01000001.1"/>
</dbReference>
<dbReference type="Proteomes" id="UP000326912">
    <property type="component" value="Unassembled WGS sequence"/>
</dbReference>
<comment type="caution">
    <text evidence="2">The sequence shown here is derived from an EMBL/GenBank/DDBJ whole genome shotgun (WGS) entry which is preliminary data.</text>
</comment>
<reference evidence="2 3" key="1">
    <citation type="submission" date="2019-10" db="EMBL/GenBank/DDBJ databases">
        <title>Dictyobacter vulcani sp. nov., within the class Ktedonobacteria, isolated from soil of volcanic Mt. Zao.</title>
        <authorList>
            <person name="Zheng Y."/>
            <person name="Wang C.M."/>
            <person name="Sakai Y."/>
            <person name="Abe K."/>
            <person name="Yokota A."/>
            <person name="Yabe S."/>
        </authorList>
    </citation>
    <scope>NUCLEOTIDE SEQUENCE [LARGE SCALE GENOMIC DNA]</scope>
    <source>
        <strain evidence="2 3">W12</strain>
    </source>
</reference>
<name>A0A5J4KR64_9CHLR</name>
<keyword evidence="3" id="KW-1185">Reference proteome</keyword>
<feature type="compositionally biased region" description="Basic and acidic residues" evidence="1">
    <location>
        <begin position="198"/>
        <end position="221"/>
    </location>
</feature>
<organism evidence="2 3">
    <name type="scientific">Dictyobacter vulcani</name>
    <dbReference type="NCBI Taxonomy" id="2607529"/>
    <lineage>
        <taxon>Bacteria</taxon>
        <taxon>Bacillati</taxon>
        <taxon>Chloroflexota</taxon>
        <taxon>Ktedonobacteria</taxon>
        <taxon>Ktedonobacterales</taxon>
        <taxon>Dictyobacteraceae</taxon>
        <taxon>Dictyobacter</taxon>
    </lineage>
</organism>
<dbReference type="AlphaFoldDB" id="A0A5J4KR64"/>
<feature type="region of interest" description="Disordered" evidence="1">
    <location>
        <begin position="181"/>
        <end position="227"/>
    </location>
</feature>
<protein>
    <submittedName>
        <fullName evidence="2">Uncharacterized protein</fullName>
    </submittedName>
</protein>
<proteinExistence type="predicted"/>
<gene>
    <name evidence="2" type="ORF">KDW_30630</name>
</gene>
<evidence type="ECO:0000313" key="2">
    <source>
        <dbReference type="EMBL" id="GER88901.1"/>
    </source>
</evidence>
<dbReference type="EMBL" id="BKZW01000001">
    <property type="protein sequence ID" value="GER88901.1"/>
    <property type="molecule type" value="Genomic_DNA"/>
</dbReference>
<sequence length="466" mass="53108">MKWGVQFPEEELLIMRPCLRRACTGNKHAAALLSYLLYHACISQEFKQLPEQHDQSKEVSGEILSQSISISIYKTQQQILTEMDHMISERTLRDVAIPLLIACGYIDIAVSKRTYQYTVHLTQIQTGITTPPTKEAILPTLHQLTQSGNISGMYRQYFRHRPAELPPDTGKIAEFSGNIADVKNGHESTPEEGSSPIFHEDKSKSNKDITKRREEATKDTHSQWNESETIKAATSSLAAHLQDHQITLNAPVHQSDIQKPETAEGVVQRIEVLRGHPFGQQERPRQLHAAQKLLGLEPKLNVNDIQEAWLHGSDSYWKQHRDACGMTVLDLANHDSRGKRRVHAILEHKRHRETCTFRQPVKHTLESPPKISHSSFATTKVAMTKQEAQQLTVQVKQDGHHYDYKLQAEPVYRDTAWVVNIQLEQHTFTIHSPAEWSQKFPQIQQVMHLKGSVSNTENKEQSAWIA</sequence>
<evidence type="ECO:0000256" key="1">
    <source>
        <dbReference type="SAM" id="MobiDB-lite"/>
    </source>
</evidence>
<accession>A0A5J4KR64</accession>